<dbReference type="Pfam" id="PF00112">
    <property type="entry name" value="Peptidase_C1"/>
    <property type="match status" value="1"/>
</dbReference>
<comment type="caution">
    <text evidence="3">The sequence shown here is derived from an EMBL/GenBank/DDBJ whole genome shotgun (WGS) entry which is preliminary data.</text>
</comment>
<dbReference type="Gene3D" id="1.10.287.2250">
    <property type="match status" value="1"/>
</dbReference>
<dbReference type="GO" id="GO:0008234">
    <property type="term" value="F:cysteine-type peptidase activity"/>
    <property type="evidence" value="ECO:0007669"/>
    <property type="project" value="InterPro"/>
</dbReference>
<organism evidence="3 4">
    <name type="scientific">Heracleum sosnowskyi</name>
    <dbReference type="NCBI Taxonomy" id="360622"/>
    <lineage>
        <taxon>Eukaryota</taxon>
        <taxon>Viridiplantae</taxon>
        <taxon>Streptophyta</taxon>
        <taxon>Embryophyta</taxon>
        <taxon>Tracheophyta</taxon>
        <taxon>Spermatophyta</taxon>
        <taxon>Magnoliopsida</taxon>
        <taxon>eudicotyledons</taxon>
        <taxon>Gunneridae</taxon>
        <taxon>Pentapetalae</taxon>
        <taxon>asterids</taxon>
        <taxon>campanulids</taxon>
        <taxon>Apiales</taxon>
        <taxon>Apiaceae</taxon>
        <taxon>Apioideae</taxon>
        <taxon>apioid superclade</taxon>
        <taxon>Tordylieae</taxon>
        <taxon>Tordyliinae</taxon>
        <taxon>Heracleum</taxon>
    </lineage>
</organism>
<dbReference type="Proteomes" id="UP001237642">
    <property type="component" value="Unassembled WGS sequence"/>
</dbReference>
<dbReference type="AlphaFoldDB" id="A0AAD8HBJ4"/>
<name>A0AAD8HBJ4_9APIA</name>
<dbReference type="InterPro" id="IPR038765">
    <property type="entry name" value="Papain-like_cys_pep_sf"/>
</dbReference>
<dbReference type="EMBL" id="JAUIZM010000009">
    <property type="protein sequence ID" value="KAK1363223.1"/>
    <property type="molecule type" value="Genomic_DNA"/>
</dbReference>
<evidence type="ECO:0000313" key="3">
    <source>
        <dbReference type="EMBL" id="KAK1363223.1"/>
    </source>
</evidence>
<reference evidence="3" key="2">
    <citation type="submission" date="2023-05" db="EMBL/GenBank/DDBJ databases">
        <authorList>
            <person name="Schelkunov M.I."/>
        </authorList>
    </citation>
    <scope>NUCLEOTIDE SEQUENCE</scope>
    <source>
        <strain evidence="3">Hsosn_3</strain>
        <tissue evidence="3">Leaf</tissue>
    </source>
</reference>
<proteinExistence type="predicted"/>
<evidence type="ECO:0000259" key="2">
    <source>
        <dbReference type="Pfam" id="PF08246"/>
    </source>
</evidence>
<dbReference type="Pfam" id="PF08246">
    <property type="entry name" value="Inhibitor_I29"/>
    <property type="match status" value="1"/>
</dbReference>
<dbReference type="InterPro" id="IPR000668">
    <property type="entry name" value="Peptidase_C1A_C"/>
</dbReference>
<keyword evidence="4" id="KW-1185">Reference proteome</keyword>
<sequence length="208" mass="23840">MGCGVCMRGGGATTLCQGVLRTRTSDLMCFKANVEHVHNTNKLDKPYKLKLNKFADMTNQEFRTLYVGSKVNHHRIFRGERLGNSTFMYENASHPAVSIDGHEDVPANNENALLKAASNQPIDVAIDAGGSDFQFYSRGSIQRRLWNRPRSRSCCCRLLSDQRWNKILDNEELMGRKWLHKDEARHICQRRNLWHCDGGLISYQELLK</sequence>
<feature type="domain" description="Cathepsin propeptide inhibitor" evidence="2">
    <location>
        <begin position="29"/>
        <end position="62"/>
    </location>
</feature>
<dbReference type="GO" id="GO:0006508">
    <property type="term" value="P:proteolysis"/>
    <property type="evidence" value="ECO:0007669"/>
    <property type="project" value="InterPro"/>
</dbReference>
<evidence type="ECO:0000259" key="1">
    <source>
        <dbReference type="Pfam" id="PF00112"/>
    </source>
</evidence>
<protein>
    <submittedName>
        <fullName evidence="3">Uncharacterized protein</fullName>
    </submittedName>
</protein>
<gene>
    <name evidence="3" type="ORF">POM88_038784</name>
</gene>
<dbReference type="SUPFAM" id="SSF54001">
    <property type="entry name" value="Cysteine proteinases"/>
    <property type="match status" value="1"/>
</dbReference>
<accession>A0AAD8HBJ4</accession>
<dbReference type="InterPro" id="IPR013201">
    <property type="entry name" value="Prot_inhib_I29"/>
</dbReference>
<evidence type="ECO:0000313" key="4">
    <source>
        <dbReference type="Proteomes" id="UP001237642"/>
    </source>
</evidence>
<feature type="domain" description="Peptidase C1A papain C-terminal" evidence="1">
    <location>
        <begin position="90"/>
        <end position="142"/>
    </location>
</feature>
<reference evidence="3" key="1">
    <citation type="submission" date="2023-02" db="EMBL/GenBank/DDBJ databases">
        <title>Genome of toxic invasive species Heracleum sosnowskyi carries increased number of genes despite the absence of recent whole-genome duplications.</title>
        <authorList>
            <person name="Schelkunov M."/>
            <person name="Shtratnikova V."/>
            <person name="Makarenko M."/>
            <person name="Klepikova A."/>
            <person name="Omelchenko D."/>
            <person name="Novikova G."/>
            <person name="Obukhova E."/>
            <person name="Bogdanov V."/>
            <person name="Penin A."/>
            <person name="Logacheva M."/>
        </authorList>
    </citation>
    <scope>NUCLEOTIDE SEQUENCE</scope>
    <source>
        <strain evidence="3">Hsosn_3</strain>
        <tissue evidence="3">Leaf</tissue>
    </source>
</reference>
<dbReference type="Gene3D" id="3.90.70.10">
    <property type="entry name" value="Cysteine proteinases"/>
    <property type="match status" value="1"/>
</dbReference>